<dbReference type="PANTHER" id="PTHR40469">
    <property type="entry name" value="SECRETED GLYCOSYL HYDROLASE"/>
    <property type="match status" value="1"/>
</dbReference>
<dbReference type="GO" id="GO:0016740">
    <property type="term" value="F:transferase activity"/>
    <property type="evidence" value="ECO:0007669"/>
    <property type="project" value="UniProtKB-KW"/>
</dbReference>
<dbReference type="EMBL" id="JACHMG010000001">
    <property type="protein sequence ID" value="MBB4685873.1"/>
    <property type="molecule type" value="Genomic_DNA"/>
</dbReference>
<accession>A0A840IVU7</accession>
<keyword evidence="4" id="KW-1185">Reference proteome</keyword>
<evidence type="ECO:0000313" key="4">
    <source>
        <dbReference type="Proteomes" id="UP000581769"/>
    </source>
</evidence>
<dbReference type="Pfam" id="PF06283">
    <property type="entry name" value="ThuA"/>
    <property type="match status" value="1"/>
</dbReference>
<keyword evidence="3" id="KW-0808">Transferase</keyword>
<feature type="chain" id="PRO_5032340775" evidence="1">
    <location>
        <begin position="35"/>
        <end position="278"/>
    </location>
</feature>
<protein>
    <submittedName>
        <fullName evidence="3">Type 1 glutamine amidotransferase</fullName>
    </submittedName>
</protein>
<dbReference type="PANTHER" id="PTHR40469:SF2">
    <property type="entry name" value="GALACTOSE-BINDING DOMAIN-LIKE SUPERFAMILY PROTEIN"/>
    <property type="match status" value="1"/>
</dbReference>
<keyword evidence="1" id="KW-0732">Signal</keyword>
<dbReference type="RefSeq" id="WP_184780832.1">
    <property type="nucleotide sequence ID" value="NZ_JACHMG010000001.1"/>
</dbReference>
<evidence type="ECO:0000313" key="3">
    <source>
        <dbReference type="EMBL" id="MBB4685873.1"/>
    </source>
</evidence>
<comment type="caution">
    <text evidence="3">The sequence shown here is derived from an EMBL/GenBank/DDBJ whole genome shotgun (WGS) entry which is preliminary data.</text>
</comment>
<gene>
    <name evidence="3" type="ORF">BJY18_003358</name>
</gene>
<reference evidence="3 4" key="1">
    <citation type="submission" date="2020-08" db="EMBL/GenBank/DDBJ databases">
        <title>Sequencing the genomes of 1000 actinobacteria strains.</title>
        <authorList>
            <person name="Klenk H.-P."/>
        </authorList>
    </citation>
    <scope>NUCLEOTIDE SEQUENCE [LARGE SCALE GENOMIC DNA]</scope>
    <source>
        <strain evidence="3 4">DSM 45859</strain>
    </source>
</reference>
<sequence length="278" mass="30724">MSGKRRLLGKAFAFFAACLGLALGAPAVGSPAEAASPFSVLAFYSGTYDAAHISFEKEANVWFPQQAEANGYDYTATNDWNRLVSLTPDQADVVLFLDDQPQSQAQFDGFRRYLDDGGAFFGFHVTAYNDDSTPSYANWFHDDFLGTARFATNSWGPTAETLKIDDHGNPATANLADTVPSSVSEWYSWERDLRQNPDIDVLASLDPSTFPVGTDPDQTWHSGDYPIVWTNKNYRMLYANFGHNAMDYDTDTPLSSTFDSAEQNRLVLDGLRWLGGAV</sequence>
<dbReference type="AlphaFoldDB" id="A0A840IVU7"/>
<feature type="signal peptide" evidence="1">
    <location>
        <begin position="1"/>
        <end position="34"/>
    </location>
</feature>
<feature type="domain" description="ThuA-like" evidence="2">
    <location>
        <begin position="44"/>
        <end position="252"/>
    </location>
</feature>
<dbReference type="InterPro" id="IPR029062">
    <property type="entry name" value="Class_I_gatase-like"/>
</dbReference>
<evidence type="ECO:0000256" key="1">
    <source>
        <dbReference type="SAM" id="SignalP"/>
    </source>
</evidence>
<name>A0A840IVU7_9PSEU</name>
<proteinExistence type="predicted"/>
<organism evidence="3 4">
    <name type="scientific">Amycolatopsis jiangsuensis</name>
    <dbReference type="NCBI Taxonomy" id="1181879"/>
    <lineage>
        <taxon>Bacteria</taxon>
        <taxon>Bacillati</taxon>
        <taxon>Actinomycetota</taxon>
        <taxon>Actinomycetes</taxon>
        <taxon>Pseudonocardiales</taxon>
        <taxon>Pseudonocardiaceae</taxon>
        <taxon>Amycolatopsis</taxon>
    </lineage>
</organism>
<evidence type="ECO:0000259" key="2">
    <source>
        <dbReference type="Pfam" id="PF06283"/>
    </source>
</evidence>
<dbReference type="Gene3D" id="3.40.50.880">
    <property type="match status" value="1"/>
</dbReference>
<keyword evidence="3" id="KW-0315">Glutamine amidotransferase</keyword>
<dbReference type="Proteomes" id="UP000581769">
    <property type="component" value="Unassembled WGS sequence"/>
</dbReference>
<dbReference type="SUPFAM" id="SSF52317">
    <property type="entry name" value="Class I glutamine amidotransferase-like"/>
    <property type="match status" value="1"/>
</dbReference>
<dbReference type="InterPro" id="IPR029010">
    <property type="entry name" value="ThuA-like"/>
</dbReference>